<keyword evidence="4" id="KW-1185">Reference proteome</keyword>
<dbReference type="Pfam" id="PF13690">
    <property type="entry name" value="CheX"/>
    <property type="match status" value="1"/>
</dbReference>
<dbReference type="EMBL" id="JBHPKH010000001">
    <property type="protein sequence ID" value="MFC1571989.1"/>
    <property type="molecule type" value="Genomic_DNA"/>
</dbReference>
<proteinExistence type="predicted"/>
<keyword evidence="1" id="KW-0145">Chemotaxis</keyword>
<dbReference type="InterPro" id="IPR028051">
    <property type="entry name" value="CheX-like_dom"/>
</dbReference>
<dbReference type="PANTHER" id="PTHR39452:SF1">
    <property type="entry name" value="CHEY-P PHOSPHATASE CHEX"/>
    <property type="match status" value="1"/>
</dbReference>
<dbReference type="InterPro" id="IPR028976">
    <property type="entry name" value="CheC-like_sf"/>
</dbReference>
<dbReference type="Proteomes" id="UP001593833">
    <property type="component" value="Unassembled WGS sequence"/>
</dbReference>
<gene>
    <name evidence="3" type="ORF">ACFL6M_00160</name>
</gene>
<sequence>MNVSHMQMQQDLVRPFVEGVRSTMSTMAGLEPVERCVEIAETGRFHGDITALMGLTGKSGEGFVGITLESSLAQLVVSKILGLDPGELEPIDITDGVGELINMIAGTAKSILNGTQYQFNCALPNVITGPGHEVGYPKDAGHWRITLELEGKPLHLHVVYARK</sequence>
<dbReference type="Gene3D" id="3.40.1550.10">
    <property type="entry name" value="CheC-like"/>
    <property type="match status" value="1"/>
</dbReference>
<accession>A0ABV6YII8</accession>
<dbReference type="PANTHER" id="PTHR39452">
    <property type="entry name" value="CHEY-P PHOSPHATASE CHEX"/>
    <property type="match status" value="1"/>
</dbReference>
<feature type="domain" description="Chemotaxis phosphatase CheX-like" evidence="2">
    <location>
        <begin position="49"/>
        <end position="146"/>
    </location>
</feature>
<evidence type="ECO:0000256" key="1">
    <source>
        <dbReference type="ARBA" id="ARBA00022500"/>
    </source>
</evidence>
<evidence type="ECO:0000313" key="3">
    <source>
        <dbReference type="EMBL" id="MFC1571989.1"/>
    </source>
</evidence>
<evidence type="ECO:0000259" key="2">
    <source>
        <dbReference type="Pfam" id="PF13690"/>
    </source>
</evidence>
<protein>
    <submittedName>
        <fullName evidence="3">Chemotaxis protein CheX</fullName>
    </submittedName>
</protein>
<dbReference type="InterPro" id="IPR038756">
    <property type="entry name" value="CheX-like"/>
</dbReference>
<reference evidence="3 4" key="1">
    <citation type="submission" date="2024-09" db="EMBL/GenBank/DDBJ databases">
        <authorList>
            <person name="D'Angelo T."/>
        </authorList>
    </citation>
    <scope>NUCLEOTIDE SEQUENCE [LARGE SCALE GENOMIC DNA]</scope>
    <source>
        <strain evidence="3">SAG AM-320-E07</strain>
    </source>
</reference>
<dbReference type="SUPFAM" id="SSF103039">
    <property type="entry name" value="CheC-like"/>
    <property type="match status" value="1"/>
</dbReference>
<evidence type="ECO:0000313" key="4">
    <source>
        <dbReference type="Proteomes" id="UP001593833"/>
    </source>
</evidence>
<comment type="caution">
    <text evidence="3">The sequence shown here is derived from an EMBL/GenBank/DDBJ whole genome shotgun (WGS) entry which is preliminary data.</text>
</comment>
<dbReference type="CDD" id="cd17906">
    <property type="entry name" value="CheX"/>
    <property type="match status" value="1"/>
</dbReference>
<name>A0ABV6YII8_UNCEI</name>
<organism evidence="3 4">
    <name type="scientific">Eiseniibacteriota bacterium</name>
    <dbReference type="NCBI Taxonomy" id="2212470"/>
    <lineage>
        <taxon>Bacteria</taxon>
        <taxon>Candidatus Eiseniibacteriota</taxon>
    </lineage>
</organism>